<dbReference type="GO" id="GO:0017153">
    <property type="term" value="F:sodium:dicarboxylate symporter activity"/>
    <property type="evidence" value="ECO:0007669"/>
    <property type="project" value="TreeGrafter"/>
</dbReference>
<proteinExistence type="inferred from homology"/>
<dbReference type="GO" id="GO:0015139">
    <property type="term" value="F:alpha-ketoglutarate transmembrane transporter activity"/>
    <property type="evidence" value="ECO:0007669"/>
    <property type="project" value="TreeGrafter"/>
</dbReference>
<dbReference type="PANTHER" id="PTHR10283:SF82">
    <property type="entry name" value="SOLUTE CARRIER FAMILY 13 MEMBER 2"/>
    <property type="match status" value="1"/>
</dbReference>
<dbReference type="RefSeq" id="XP_055863067.1">
    <property type="nucleotide sequence ID" value="XM_056007092.1"/>
</dbReference>
<evidence type="ECO:0000256" key="4">
    <source>
        <dbReference type="ARBA" id="ARBA00022989"/>
    </source>
</evidence>
<dbReference type="GO" id="GO:0005886">
    <property type="term" value="C:plasma membrane"/>
    <property type="evidence" value="ECO:0007669"/>
    <property type="project" value="TreeGrafter"/>
</dbReference>
<dbReference type="GO" id="GO:0015141">
    <property type="term" value="F:succinate transmembrane transporter activity"/>
    <property type="evidence" value="ECO:0007669"/>
    <property type="project" value="TreeGrafter"/>
</dbReference>
<dbReference type="InterPro" id="IPR001898">
    <property type="entry name" value="SLC13A/DASS"/>
</dbReference>
<dbReference type="OrthoDB" id="6111265at2759"/>
<comment type="subcellular location">
    <subcellularLocation>
        <location evidence="1">Membrane</location>
        <topology evidence="1">Multi-pass membrane protein</topology>
    </subcellularLocation>
</comment>
<accession>A0A9W2YJY1</accession>
<feature type="region of interest" description="Disordered" evidence="6">
    <location>
        <begin position="223"/>
        <end position="246"/>
    </location>
</feature>
<evidence type="ECO:0000256" key="7">
    <source>
        <dbReference type="SAM" id="Phobius"/>
    </source>
</evidence>
<feature type="transmembrane region" description="Helical" evidence="7">
    <location>
        <begin position="579"/>
        <end position="603"/>
    </location>
</feature>
<evidence type="ECO:0000256" key="5">
    <source>
        <dbReference type="ARBA" id="ARBA00023136"/>
    </source>
</evidence>
<evidence type="ECO:0000256" key="1">
    <source>
        <dbReference type="ARBA" id="ARBA00004141"/>
    </source>
</evidence>
<name>A0A9W2YJY1_BIOGL</name>
<keyword evidence="8" id="KW-1185">Reference proteome</keyword>
<gene>
    <name evidence="9" type="primary">LOC106072572</name>
</gene>
<sequence>MVGSVLIFCRTSWKTILVILTPVLLSPLVFPYSQRSQESKCGFIVLIMTVYWVTEAFPLPVTSVIPIALAPLLGVASSSRMCKVFLEDVSFLLIGGTIVAIAIEKTMLHKRIALRILLLIGVEPRRLLLGVMVTTAFLSMWISNMATTAMMIPITRALLVKLLTTTSEVNGQSSEEEDISIEQTSLPSSELTEILRERLEVNDSMTVRTKHCEKSVEFKETVIGRHEESGHSSRHESKKREKRDDKVDETIELHNLDPRNMVLLKIFSLCVCYSSNIGGMATLTGTAPNMVLARMVTDLYKEAPVTFAKWFLFGFPMSLLLLFGTYVWMYRTGFGFRSFFRCSSSVSRNELERTKRAVREEFDKLGSLKFNEVIVLIHFVLLVSLWLLRTPGSFPGWATFFKPGHVTDASVAILVASSLFVFPNERPNVLFFRSKGDSSPSRSSPSILTWKSTMKKFPWGVIFLCGGGFALSEAIKVSGLSKMIAQNLMFIQVLPGWAACLVVVILTSAVTEIVSNTVVTMLLLPMLKELAIAMQLHPLYLMLPATAASSLAFMLPIATPPNAQVFAYGDIKVVDMVKSGFILNLLGILVIVLAINTWGYYVFGLADLPVWALRAAALSANSTNTTQAG</sequence>
<evidence type="ECO:0000256" key="2">
    <source>
        <dbReference type="ARBA" id="ARBA00006772"/>
    </source>
</evidence>
<feature type="transmembrane region" description="Helical" evidence="7">
    <location>
        <begin position="307"/>
        <end position="329"/>
    </location>
</feature>
<evidence type="ECO:0000256" key="3">
    <source>
        <dbReference type="ARBA" id="ARBA00022692"/>
    </source>
</evidence>
<feature type="transmembrane region" description="Helical" evidence="7">
    <location>
        <begin position="12"/>
        <end position="30"/>
    </location>
</feature>
<evidence type="ECO:0000313" key="9">
    <source>
        <dbReference type="RefSeq" id="XP_055863067.1"/>
    </source>
</evidence>
<keyword evidence="3 7" id="KW-0812">Transmembrane</keyword>
<dbReference type="GeneID" id="106072572"/>
<dbReference type="Pfam" id="PF00939">
    <property type="entry name" value="Na_sulph_symp"/>
    <property type="match status" value="1"/>
</dbReference>
<keyword evidence="4 7" id="KW-1133">Transmembrane helix</keyword>
<dbReference type="AlphaFoldDB" id="A0A9W2YJY1"/>
<organism evidence="8 9">
    <name type="scientific">Biomphalaria glabrata</name>
    <name type="common">Bloodfluke planorb</name>
    <name type="synonym">Freshwater snail</name>
    <dbReference type="NCBI Taxonomy" id="6526"/>
    <lineage>
        <taxon>Eukaryota</taxon>
        <taxon>Metazoa</taxon>
        <taxon>Spiralia</taxon>
        <taxon>Lophotrochozoa</taxon>
        <taxon>Mollusca</taxon>
        <taxon>Gastropoda</taxon>
        <taxon>Heterobranchia</taxon>
        <taxon>Euthyneura</taxon>
        <taxon>Panpulmonata</taxon>
        <taxon>Hygrophila</taxon>
        <taxon>Lymnaeoidea</taxon>
        <taxon>Planorbidae</taxon>
        <taxon>Biomphalaria</taxon>
    </lineage>
</organism>
<dbReference type="GO" id="GO:0071285">
    <property type="term" value="P:cellular response to lithium ion"/>
    <property type="evidence" value="ECO:0007669"/>
    <property type="project" value="TreeGrafter"/>
</dbReference>
<evidence type="ECO:0000256" key="6">
    <source>
        <dbReference type="SAM" id="MobiDB-lite"/>
    </source>
</evidence>
<dbReference type="Proteomes" id="UP001165740">
    <property type="component" value="Chromosome 12"/>
</dbReference>
<feature type="transmembrane region" description="Helical" evidence="7">
    <location>
        <begin position="262"/>
        <end position="286"/>
    </location>
</feature>
<dbReference type="GO" id="GO:0015138">
    <property type="term" value="F:fumarate transmembrane transporter activity"/>
    <property type="evidence" value="ECO:0007669"/>
    <property type="project" value="TreeGrafter"/>
</dbReference>
<dbReference type="PANTHER" id="PTHR10283">
    <property type="entry name" value="SOLUTE CARRIER FAMILY 13 MEMBER"/>
    <property type="match status" value="1"/>
</dbReference>
<reference evidence="9" key="1">
    <citation type="submission" date="2025-08" db="UniProtKB">
        <authorList>
            <consortium name="RefSeq"/>
        </authorList>
    </citation>
    <scope>IDENTIFICATION</scope>
</reference>
<feature type="transmembrane region" description="Helical" evidence="7">
    <location>
        <begin position="42"/>
        <end position="69"/>
    </location>
</feature>
<feature type="transmembrane region" description="Helical" evidence="7">
    <location>
        <begin position="370"/>
        <end position="388"/>
    </location>
</feature>
<dbReference type="CDD" id="cd01115">
    <property type="entry name" value="SLC13_permease"/>
    <property type="match status" value="1"/>
</dbReference>
<evidence type="ECO:0000313" key="8">
    <source>
        <dbReference type="Proteomes" id="UP001165740"/>
    </source>
</evidence>
<feature type="transmembrane region" description="Helical" evidence="7">
    <location>
        <begin position="457"/>
        <end position="475"/>
    </location>
</feature>
<feature type="transmembrane region" description="Helical" evidence="7">
    <location>
        <begin position="539"/>
        <end position="559"/>
    </location>
</feature>
<protein>
    <submittedName>
        <fullName evidence="9">Na(+)/citrate cotransporter-like</fullName>
    </submittedName>
</protein>
<comment type="similarity">
    <text evidence="2">Belongs to the SLC13A/DASS transporter (TC 2.A.47) family. NADC subfamily.</text>
</comment>
<feature type="transmembrane region" description="Helical" evidence="7">
    <location>
        <begin position="89"/>
        <end position="107"/>
    </location>
</feature>
<keyword evidence="5 7" id="KW-0472">Membrane</keyword>
<dbReference type="OMA" id="DLTFLAW"/>